<dbReference type="PIRSF" id="PIRSF018637">
    <property type="entry name" value="TrmK"/>
    <property type="match status" value="1"/>
</dbReference>
<dbReference type="OrthoDB" id="5881184at2"/>
<sequence length="246" mass="27448">MNAQQLSLRLERVAKHVPKGAIVADIGSDHAYLPCFLVLNGMVKRAVAGEVVKGPFESAKKQVQQEQLENQITVRLASGLAAIHPEDGVTAVTIAGMGGPLIVSILTEGIARLEGVERLILQPNVHAKAIRDWAQQNGWNVHSEEILKENDKIYEILVLERAEANSVLTETELLMGPYLMKERSPVFIEKWRRESAQWKKIVASMEATEQTVEILSRKNDLVHKIQLVEEVLNNENTEWAADHRGV</sequence>
<protein>
    <submittedName>
        <fullName evidence="1">tRNA (Adenine(22)-N(1))-methyltransferase</fullName>
    </submittedName>
</protein>
<dbReference type="PANTHER" id="PTHR38451">
    <property type="entry name" value="TRNA (ADENINE(22)-N(1))-METHYLTRANSFERASE"/>
    <property type="match status" value="1"/>
</dbReference>
<proteinExistence type="predicted"/>
<keyword evidence="1" id="KW-0489">Methyltransferase</keyword>
<evidence type="ECO:0000313" key="1">
    <source>
        <dbReference type="EMBL" id="CEG22985.1"/>
    </source>
</evidence>
<accession>A0A098EMF5</accession>
<dbReference type="Proteomes" id="UP000043699">
    <property type="component" value="Unassembled WGS sequence"/>
</dbReference>
<organism evidence="1 2">
    <name type="scientific">Planococcus massiliensis</name>
    <dbReference type="NCBI Taxonomy" id="1499687"/>
    <lineage>
        <taxon>Bacteria</taxon>
        <taxon>Bacillati</taxon>
        <taxon>Bacillota</taxon>
        <taxon>Bacilli</taxon>
        <taxon>Bacillales</taxon>
        <taxon>Caryophanaceae</taxon>
        <taxon>Planococcus</taxon>
    </lineage>
</organism>
<dbReference type="Gene3D" id="1.10.287.1890">
    <property type="match status" value="1"/>
</dbReference>
<keyword evidence="1" id="KW-0808">Transferase</keyword>
<dbReference type="InterPro" id="IPR006901">
    <property type="entry name" value="TrmK"/>
</dbReference>
<dbReference type="STRING" id="1499687.BN1080_01923"/>
<keyword evidence="2" id="KW-1185">Reference proteome</keyword>
<dbReference type="SUPFAM" id="SSF53335">
    <property type="entry name" value="S-adenosyl-L-methionine-dependent methyltransferases"/>
    <property type="match status" value="1"/>
</dbReference>
<dbReference type="EMBL" id="CCXS01000001">
    <property type="protein sequence ID" value="CEG22985.1"/>
    <property type="molecule type" value="Genomic_DNA"/>
</dbReference>
<dbReference type="PANTHER" id="PTHR38451:SF1">
    <property type="entry name" value="TRNA (ADENINE(22)-N(1))-METHYLTRANSFERASE"/>
    <property type="match status" value="1"/>
</dbReference>
<dbReference type="Gene3D" id="3.40.50.150">
    <property type="entry name" value="Vaccinia Virus protein VP39"/>
    <property type="match status" value="1"/>
</dbReference>
<dbReference type="AlphaFoldDB" id="A0A098EMF5"/>
<dbReference type="GO" id="GO:0032259">
    <property type="term" value="P:methylation"/>
    <property type="evidence" value="ECO:0007669"/>
    <property type="project" value="UniProtKB-KW"/>
</dbReference>
<dbReference type="Pfam" id="PF04816">
    <property type="entry name" value="TrmK"/>
    <property type="match status" value="1"/>
</dbReference>
<name>A0A098EMF5_9BACL</name>
<gene>
    <name evidence="1" type="primary">trmK</name>
    <name evidence="1" type="ORF">BN1080_01923</name>
</gene>
<evidence type="ECO:0000313" key="2">
    <source>
        <dbReference type="Proteomes" id="UP000043699"/>
    </source>
</evidence>
<reference evidence="1 2" key="1">
    <citation type="submission" date="2014-09" db="EMBL/GenBank/DDBJ databases">
        <authorList>
            <person name="Urmite Genomes Urmite Genomes"/>
        </authorList>
    </citation>
    <scope>NUCLEOTIDE SEQUENCE [LARGE SCALE GENOMIC DNA]</scope>
    <source>
        <strain evidence="1 2">ES2</strain>
    </source>
</reference>
<dbReference type="RefSeq" id="WP_052651783.1">
    <property type="nucleotide sequence ID" value="NZ_CCXS01000001.1"/>
</dbReference>
<dbReference type="GO" id="GO:0160105">
    <property type="term" value="F:tRNA (adenine(22)-N1)-methyltransferase activity"/>
    <property type="evidence" value="ECO:0007669"/>
    <property type="project" value="InterPro"/>
</dbReference>
<dbReference type="InterPro" id="IPR029063">
    <property type="entry name" value="SAM-dependent_MTases_sf"/>
</dbReference>